<evidence type="ECO:0000256" key="1">
    <source>
        <dbReference type="SAM" id="SignalP"/>
    </source>
</evidence>
<evidence type="ECO:0000313" key="3">
    <source>
        <dbReference type="Proteomes" id="UP001220610"/>
    </source>
</evidence>
<dbReference type="InterPro" id="IPR011990">
    <property type="entry name" value="TPR-like_helical_dom_sf"/>
</dbReference>
<organism evidence="2 3">
    <name type="scientific">Candidatus Pseudobacter hemicellulosilyticus</name>
    <dbReference type="NCBI Taxonomy" id="3121375"/>
    <lineage>
        <taxon>Bacteria</taxon>
        <taxon>Pseudomonadati</taxon>
        <taxon>Bacteroidota</taxon>
        <taxon>Chitinophagia</taxon>
        <taxon>Chitinophagales</taxon>
        <taxon>Chitinophagaceae</taxon>
        <taxon>Pseudobacter</taxon>
    </lineage>
</organism>
<feature type="chain" id="PRO_5042494152" evidence="1">
    <location>
        <begin position="23"/>
        <end position="493"/>
    </location>
</feature>
<dbReference type="Gene3D" id="1.25.40.390">
    <property type="match status" value="1"/>
</dbReference>
<feature type="signal peptide" evidence="1">
    <location>
        <begin position="1"/>
        <end position="22"/>
    </location>
</feature>
<dbReference type="AlphaFoldDB" id="A0AAJ5WRM2"/>
<accession>A0AAJ5WRM2</accession>
<sequence>MKTLRQIAGALLSIIILSTACTKNFDTINDDPNRPKASTPGVMLGQLQYRMVNSTINQGRNFTHQLMQVDAPRASTNGQGLHRYVVNPGQAVWSDFYQYLTDIEDIYTIADSLKETNYQAISLVYKCWAYSILTDLYGNVPYSEATKGAAGNFLPRFDKQADIYPQMLADLDKANSLFVKKALTYGGDMVYSANPGGKDPAAAIGKWQKFANSLKLRLLLRILKRDGEVNVTAQINDILSNPTTRPLFAANEDEAIFRYPGTFPYYNPFYNTRQLEWRDGDYFSLFFMNKLNTDVDPRRAVWATKVKKNNVDTFSGIESGYPTTVEYAVGANSSYPDALKTYQDLGVMMTYAEVEFIKAELALRGFTTGGSAQQHYEKGIAASMRQWGVSMPADFTSRPGVAYNTGASFEGQLEQIMLQKYIAYFFTDYQSWFEKRRTGYPVLPRGSGIPAENKFPARVPYPTYLQSLNAQSLEEAVAGMGGDNSDIKVWWDK</sequence>
<dbReference type="SUPFAM" id="SSF48452">
    <property type="entry name" value="TPR-like"/>
    <property type="match status" value="1"/>
</dbReference>
<dbReference type="Proteomes" id="UP001220610">
    <property type="component" value="Chromosome"/>
</dbReference>
<keyword evidence="2" id="KW-0449">Lipoprotein</keyword>
<dbReference type="InterPro" id="IPR041662">
    <property type="entry name" value="SusD-like_2"/>
</dbReference>
<evidence type="ECO:0000313" key="2">
    <source>
        <dbReference type="EMBL" id="WEK35500.1"/>
    </source>
</evidence>
<dbReference type="EMBL" id="CP119311">
    <property type="protein sequence ID" value="WEK35500.1"/>
    <property type="molecule type" value="Genomic_DNA"/>
</dbReference>
<gene>
    <name evidence="2" type="ORF">P0Y53_23660</name>
</gene>
<name>A0AAJ5WRM2_9BACT</name>
<keyword evidence="1" id="KW-0732">Signal</keyword>
<proteinExistence type="predicted"/>
<reference evidence="2" key="1">
    <citation type="submission" date="2023-03" db="EMBL/GenBank/DDBJ databases">
        <title>Andean soil-derived lignocellulolytic bacterial consortium as a source of novel taxa and putative plastic-active enzymes.</title>
        <authorList>
            <person name="Diaz-Garcia L."/>
            <person name="Chuvochina M."/>
            <person name="Feuerriegel G."/>
            <person name="Bunk B."/>
            <person name="Sproer C."/>
            <person name="Streit W.R."/>
            <person name="Rodriguez L.M."/>
            <person name="Overmann J."/>
            <person name="Jimenez D.J."/>
        </authorList>
    </citation>
    <scope>NUCLEOTIDE SEQUENCE</scope>
    <source>
        <strain evidence="2">MAG 7</strain>
    </source>
</reference>
<protein>
    <submittedName>
        <fullName evidence="2">SusD/RagB family nutrient-binding outer membrane lipoprotein</fullName>
    </submittedName>
</protein>
<dbReference type="Pfam" id="PF12771">
    <property type="entry name" value="SusD-like_2"/>
    <property type="match status" value="1"/>
</dbReference>